<dbReference type="AlphaFoldDB" id="A0A1Q9GNC5"/>
<dbReference type="InterPro" id="IPR007488">
    <property type="entry name" value="DUF535"/>
</dbReference>
<gene>
    <name evidence="1" type="ORF">BIT28_19330</name>
</gene>
<organism evidence="1 2">
    <name type="scientific">Photobacterium proteolyticum</name>
    <dbReference type="NCBI Taxonomy" id="1903952"/>
    <lineage>
        <taxon>Bacteria</taxon>
        <taxon>Pseudomonadati</taxon>
        <taxon>Pseudomonadota</taxon>
        <taxon>Gammaproteobacteria</taxon>
        <taxon>Vibrionales</taxon>
        <taxon>Vibrionaceae</taxon>
        <taxon>Photobacterium</taxon>
    </lineage>
</organism>
<evidence type="ECO:0000313" key="1">
    <source>
        <dbReference type="EMBL" id="OLQ76164.1"/>
    </source>
</evidence>
<reference evidence="1 2" key="1">
    <citation type="submission" date="2016-09" db="EMBL/GenBank/DDBJ databases">
        <title>Photobacterium proteolyticum sp. nov. a protease producing bacterium isolated from ocean sediments of Laizhou Bay.</title>
        <authorList>
            <person name="Li Y."/>
        </authorList>
    </citation>
    <scope>NUCLEOTIDE SEQUENCE [LARGE SCALE GENOMIC DNA]</scope>
    <source>
        <strain evidence="1 2">13-12</strain>
    </source>
</reference>
<keyword evidence="2" id="KW-1185">Reference proteome</keyword>
<comment type="caution">
    <text evidence="1">The sequence shown here is derived from an EMBL/GenBank/DDBJ whole genome shotgun (WGS) entry which is preliminary data.</text>
</comment>
<dbReference type="RefSeq" id="WP_075764199.1">
    <property type="nucleotide sequence ID" value="NZ_MJIL01000069.1"/>
</dbReference>
<dbReference type="PANTHER" id="PTHR38785:SF1">
    <property type="entry name" value="HOMOLOG OF VIRK"/>
    <property type="match status" value="1"/>
</dbReference>
<dbReference type="Pfam" id="PF04393">
    <property type="entry name" value="DUF535"/>
    <property type="match status" value="1"/>
</dbReference>
<evidence type="ECO:0008006" key="3">
    <source>
        <dbReference type="Google" id="ProtNLM"/>
    </source>
</evidence>
<accession>A0A1Q9GNC5</accession>
<protein>
    <recommendedName>
        <fullName evidence="3">VirK protein</fullName>
    </recommendedName>
</protein>
<name>A0A1Q9GNC5_9GAMM</name>
<dbReference type="PANTHER" id="PTHR38785">
    <property type="entry name" value="HOMOLOG OF VIRK"/>
    <property type="match status" value="1"/>
</dbReference>
<dbReference type="OrthoDB" id="6835762at2"/>
<evidence type="ECO:0000313" key="2">
    <source>
        <dbReference type="Proteomes" id="UP000186905"/>
    </source>
</evidence>
<dbReference type="Proteomes" id="UP000186905">
    <property type="component" value="Unassembled WGS sequence"/>
</dbReference>
<sequence>MNIVSVAVMSYPDDPKMVKHVSKFLLRGLVYYPYLTRLMKSFTGPYKEMLFSKQPDFLTKCMRPYLHRGLKKIDAVNMLIAHHNWVKHTFSEDNLHLIYKDGIILEQLNLGDNTYFMVLSYEGRYWKEGELTLRLSDNTGTNYYVLSFTVFENNAYIGGVQGPDIDDGFSRLATKELFGLRPKSLMLETVRLVLQSLEVSRIFGVKNRSHTYTSLRYFSKKVYFDYDTYWEEHSGISYSKDLYEIPLYAERRNIEELKRTKRKMYRKRYAWLDSYQQAIQLALIN</sequence>
<dbReference type="STRING" id="1903952.BIT28_19330"/>
<dbReference type="EMBL" id="MJIL01000069">
    <property type="protein sequence ID" value="OLQ76164.1"/>
    <property type="molecule type" value="Genomic_DNA"/>
</dbReference>
<dbReference type="GO" id="GO:0006974">
    <property type="term" value="P:DNA damage response"/>
    <property type="evidence" value="ECO:0007669"/>
    <property type="project" value="TreeGrafter"/>
</dbReference>
<proteinExistence type="predicted"/>